<dbReference type="EMBL" id="JAPZVP010000011">
    <property type="protein sequence ID" value="MDA1360931.1"/>
    <property type="molecule type" value="Genomic_DNA"/>
</dbReference>
<keyword evidence="10" id="KW-1185">Reference proteome</keyword>
<dbReference type="Proteomes" id="UP001146067">
    <property type="component" value="Unassembled WGS sequence"/>
</dbReference>
<dbReference type="AlphaFoldDB" id="A0A9X3PB99"/>
<dbReference type="PROSITE" id="PS50156">
    <property type="entry name" value="SSD"/>
    <property type="match status" value="1"/>
</dbReference>
<evidence type="ECO:0000256" key="2">
    <source>
        <dbReference type="ARBA" id="ARBA00010157"/>
    </source>
</evidence>
<evidence type="ECO:0000256" key="7">
    <source>
        <dbReference type="SAM" id="Phobius"/>
    </source>
</evidence>
<keyword evidence="3" id="KW-1003">Cell membrane</keyword>
<comment type="similarity">
    <text evidence="2">Belongs to the resistance-nodulation-cell division (RND) (TC 2.A.6) family. MmpL subfamily.</text>
</comment>
<dbReference type="PANTHER" id="PTHR33406">
    <property type="entry name" value="MEMBRANE PROTEIN MJ1562-RELATED"/>
    <property type="match status" value="1"/>
</dbReference>
<evidence type="ECO:0000313" key="10">
    <source>
        <dbReference type="Proteomes" id="UP001146067"/>
    </source>
</evidence>
<dbReference type="Pfam" id="PF03176">
    <property type="entry name" value="MMPL"/>
    <property type="match status" value="2"/>
</dbReference>
<protein>
    <submittedName>
        <fullName evidence="9">MMPL family transporter</fullName>
    </submittedName>
</protein>
<dbReference type="SUPFAM" id="SSF82866">
    <property type="entry name" value="Multidrug efflux transporter AcrB transmembrane domain"/>
    <property type="match status" value="2"/>
</dbReference>
<sequence>MAVAVTFLAGLAGHGVSRYLVNGGMVSSESESTLADAALAEGFPGAEPNLVLVVRSELPLDDPAVREAGLALTDRLRSEPGATAVASYWAPGGEALIAADGNSVLVTARLPFSTSEDRTAARRLLDEVDGAFPPLQVQAGGPLAVAQDIEDRSAHDLHLAELLALPLMLLLMLLVFRGLLAAMLPVLVGVISVVGTFAVLRGLTEFMDVSVFALNITTALGFAMGVDFSLFVVSRFREELAGGSNVSDAVAASARRAGRIVVFSASISIMTFAGLLVFPLGFLRSIAMAAIAVMALAAVVALTVLPALLAVFGRNIDRFDPFARLRRPRGIPGREGFWHQTALLVMRRPVVIALPVVTVLLVLASPFRDVAFSLGDDRLLPSSAPAYQATEAWRTDFPSAPTRVDVVLDELDVADTEALDGYARSLSALPEVASVETASGRYSAGVRLSPLCDPATAPTVPDCAGLDRYASESGVWIAVRSEVEPDSAAAANLVRAVRAEPAPEPVLVGGSAAELVDVKAVLAERLPWSLTWIALAMLFLLFLLTRSVFLPAKAIAVNLLSLTATFGAIVFIFQEGHLRWLVGDFQVTGTTNLLMPILVFCLAFGLSMDYEVLLLSRIREEYLRTGDTVQATALGLERTGWLFTSSAAIVATVTVCLATSGMTPLKLLGVGLTLAVLLDATLVRALLVPAVMRLAGSANWWAPRPLRLRR</sequence>
<feature type="transmembrane region" description="Helical" evidence="7">
    <location>
        <begin position="641"/>
        <end position="662"/>
    </location>
</feature>
<proteinExistence type="inferred from homology"/>
<feature type="transmembrane region" description="Helical" evidence="7">
    <location>
        <begin position="209"/>
        <end position="233"/>
    </location>
</feature>
<keyword evidence="6 7" id="KW-0472">Membrane</keyword>
<keyword evidence="5 7" id="KW-1133">Transmembrane helix</keyword>
<dbReference type="InterPro" id="IPR000731">
    <property type="entry name" value="SSD"/>
</dbReference>
<evidence type="ECO:0000256" key="3">
    <source>
        <dbReference type="ARBA" id="ARBA00022475"/>
    </source>
</evidence>
<organism evidence="9 10">
    <name type="scientific">Glycomyces luteolus</name>
    <dbReference type="NCBI Taxonomy" id="2670330"/>
    <lineage>
        <taxon>Bacteria</taxon>
        <taxon>Bacillati</taxon>
        <taxon>Actinomycetota</taxon>
        <taxon>Actinomycetes</taxon>
        <taxon>Glycomycetales</taxon>
        <taxon>Glycomycetaceae</taxon>
        <taxon>Glycomyces</taxon>
    </lineage>
</organism>
<dbReference type="InterPro" id="IPR050545">
    <property type="entry name" value="Mycobact_MmpL"/>
</dbReference>
<feature type="transmembrane region" description="Helical" evidence="7">
    <location>
        <begin position="183"/>
        <end position="203"/>
    </location>
</feature>
<name>A0A9X3PB99_9ACTN</name>
<feature type="transmembrane region" description="Helical" evidence="7">
    <location>
        <begin position="286"/>
        <end position="312"/>
    </location>
</feature>
<comment type="subcellular location">
    <subcellularLocation>
        <location evidence="1">Cell membrane</location>
        <topology evidence="1">Multi-pass membrane protein</topology>
    </subcellularLocation>
</comment>
<feature type="transmembrane region" description="Helical" evidence="7">
    <location>
        <begin position="260"/>
        <end position="280"/>
    </location>
</feature>
<evidence type="ECO:0000259" key="8">
    <source>
        <dbReference type="PROSITE" id="PS50156"/>
    </source>
</evidence>
<evidence type="ECO:0000256" key="6">
    <source>
        <dbReference type="ARBA" id="ARBA00023136"/>
    </source>
</evidence>
<feature type="transmembrane region" description="Helical" evidence="7">
    <location>
        <begin position="556"/>
        <end position="573"/>
    </location>
</feature>
<feature type="transmembrane region" description="Helical" evidence="7">
    <location>
        <begin position="350"/>
        <end position="367"/>
    </location>
</feature>
<dbReference type="InterPro" id="IPR004869">
    <property type="entry name" value="MMPL_dom"/>
</dbReference>
<gene>
    <name evidence="9" type="ORF">O1R50_14970</name>
</gene>
<feature type="transmembrane region" description="Helical" evidence="7">
    <location>
        <begin position="593"/>
        <end position="615"/>
    </location>
</feature>
<keyword evidence="4 7" id="KW-0812">Transmembrane</keyword>
<evidence type="ECO:0000313" key="9">
    <source>
        <dbReference type="EMBL" id="MDA1360931.1"/>
    </source>
</evidence>
<dbReference type="GO" id="GO:0005886">
    <property type="term" value="C:plasma membrane"/>
    <property type="evidence" value="ECO:0007669"/>
    <property type="project" value="UniProtKB-SubCell"/>
</dbReference>
<feature type="domain" description="SSD" evidence="8">
    <location>
        <begin position="180"/>
        <end position="311"/>
    </location>
</feature>
<feature type="transmembrane region" description="Helical" evidence="7">
    <location>
        <begin position="157"/>
        <end position="176"/>
    </location>
</feature>
<dbReference type="RefSeq" id="WP_270110893.1">
    <property type="nucleotide sequence ID" value="NZ_JAPZVP010000011.1"/>
</dbReference>
<evidence type="ECO:0000256" key="1">
    <source>
        <dbReference type="ARBA" id="ARBA00004651"/>
    </source>
</evidence>
<dbReference type="PANTHER" id="PTHR33406:SF11">
    <property type="entry name" value="MEMBRANE PROTEIN SCO6666-RELATED"/>
    <property type="match status" value="1"/>
</dbReference>
<accession>A0A9X3PB99</accession>
<evidence type="ECO:0000256" key="5">
    <source>
        <dbReference type="ARBA" id="ARBA00022989"/>
    </source>
</evidence>
<dbReference type="Gene3D" id="1.20.1640.10">
    <property type="entry name" value="Multidrug efflux transporter AcrB transmembrane domain"/>
    <property type="match status" value="2"/>
</dbReference>
<feature type="transmembrane region" description="Helical" evidence="7">
    <location>
        <begin position="526"/>
        <end position="544"/>
    </location>
</feature>
<evidence type="ECO:0000256" key="4">
    <source>
        <dbReference type="ARBA" id="ARBA00022692"/>
    </source>
</evidence>
<comment type="caution">
    <text evidence="9">The sequence shown here is derived from an EMBL/GenBank/DDBJ whole genome shotgun (WGS) entry which is preliminary data.</text>
</comment>
<reference evidence="9" key="1">
    <citation type="submission" date="2022-12" db="EMBL/GenBank/DDBJ databases">
        <title>Gycomyces niveus sp.nov.,a novel actinomycete isolated from soil in Shouguan.</title>
        <authorList>
            <person name="Yang X."/>
        </authorList>
    </citation>
    <scope>NUCLEOTIDE SEQUENCE</scope>
    <source>
        <strain evidence="9">NEAU-A15</strain>
    </source>
</reference>